<reference evidence="6" key="2">
    <citation type="journal article" date="2023" name="Microbiol Resour">
        <title>Decontamination and Annotation of the Draft Genome Sequence of the Oomycete Lagenidium giganteum ARSEF 373.</title>
        <authorList>
            <person name="Morgan W.R."/>
            <person name="Tartar A."/>
        </authorList>
    </citation>
    <scope>NUCLEOTIDE SEQUENCE</scope>
    <source>
        <strain evidence="6">ARSEF 373</strain>
    </source>
</reference>
<evidence type="ECO:0000313" key="7">
    <source>
        <dbReference type="Proteomes" id="UP001146120"/>
    </source>
</evidence>
<dbReference type="InterPro" id="IPR000907">
    <property type="entry name" value="LipOase"/>
</dbReference>
<dbReference type="Gene3D" id="1.20.245.10">
    <property type="entry name" value="Lipoxygenase-1, Domain 5"/>
    <property type="match status" value="1"/>
</dbReference>
<dbReference type="SUPFAM" id="SSF48484">
    <property type="entry name" value="Lipoxigenase"/>
    <property type="match status" value="1"/>
</dbReference>
<keyword evidence="3" id="KW-0560">Oxidoreductase</keyword>
<evidence type="ECO:0000256" key="2">
    <source>
        <dbReference type="ARBA" id="ARBA00022964"/>
    </source>
</evidence>
<protein>
    <recommendedName>
        <fullName evidence="5">Lipoxygenase domain-containing protein</fullName>
    </recommendedName>
</protein>
<keyword evidence="4" id="KW-0732">Signal</keyword>
<feature type="chain" id="PRO_5043438849" description="Lipoxygenase domain-containing protein" evidence="4">
    <location>
        <begin position="18"/>
        <end position="574"/>
    </location>
</feature>
<evidence type="ECO:0000259" key="5">
    <source>
        <dbReference type="PROSITE" id="PS51393"/>
    </source>
</evidence>
<evidence type="ECO:0000256" key="4">
    <source>
        <dbReference type="SAM" id="SignalP"/>
    </source>
</evidence>
<dbReference type="Proteomes" id="UP001146120">
    <property type="component" value="Unassembled WGS sequence"/>
</dbReference>
<dbReference type="Gene3D" id="3.10.450.60">
    <property type="match status" value="1"/>
</dbReference>
<dbReference type="Pfam" id="PF00305">
    <property type="entry name" value="Lipoxygenase"/>
    <property type="match status" value="1"/>
</dbReference>
<comment type="caution">
    <text evidence="6">The sequence shown here is derived from an EMBL/GenBank/DDBJ whole genome shotgun (WGS) entry which is preliminary data.</text>
</comment>
<keyword evidence="1" id="KW-0479">Metal-binding</keyword>
<evidence type="ECO:0000313" key="6">
    <source>
        <dbReference type="EMBL" id="DBA01510.1"/>
    </source>
</evidence>
<sequence length="574" mass="64169">MLHRWNWCALAIATATATSSTAHAGLSIPNKLWGEEYDARVSDVAKIAASIQNEPRALTIRNVSYPFSYGPVARPGSLAANIVNEEGAELEGRKDPNAAKYVGIAANTTFNTENDYLAYYDKIASFVPRPMSTDISDDTFGELRMTGFGFKIAQVRDAEQYGDTLAIVADRDVSRVCGRRVTADSLLENGDLYVVDFSDVAQWNDPSNPKKYVPNIIGFFCHNTRRSKVLPFAIHLVDQELTYTPFDNADEWKLAKMALNAAEINWQNMQHFVETHLMTSPVRVELMRTTAASHPVNALVQYHCRGDIALEAIAPVTLIAAGTVIDQAFAWGATGSMRFFKHQFDQKLSITRNFVVDAQERGIDTLPLSKYYKYASMYWDALGGFVSAYLRAYYCSDEDVQNDQELQNWVKACTSIPQLTDFPSFIDSIDELSDLVLHLIFSSSVRHHSMNGMVTWDTASIPYSMPSLWKPWPTRKLASGESLSIVDYNVPVSLTPSAIGAVLVFRREAKSPSATFSRAYTGAPFANETVVAESVGDFQAMMEYIESQVETDEQDEKWPYRILQPSRLPFTAWI</sequence>
<keyword evidence="7" id="KW-1185">Reference proteome</keyword>
<feature type="domain" description="Lipoxygenase" evidence="5">
    <location>
        <begin position="161"/>
        <end position="574"/>
    </location>
</feature>
<dbReference type="GO" id="GO:0046872">
    <property type="term" value="F:metal ion binding"/>
    <property type="evidence" value="ECO:0007669"/>
    <property type="project" value="UniProtKB-KW"/>
</dbReference>
<evidence type="ECO:0000256" key="3">
    <source>
        <dbReference type="ARBA" id="ARBA00023002"/>
    </source>
</evidence>
<dbReference type="AlphaFoldDB" id="A0AAV2Z6X7"/>
<accession>A0AAV2Z6X7</accession>
<name>A0AAV2Z6X7_9STRA</name>
<dbReference type="GO" id="GO:0034440">
    <property type="term" value="P:lipid oxidation"/>
    <property type="evidence" value="ECO:0007669"/>
    <property type="project" value="InterPro"/>
</dbReference>
<keyword evidence="2" id="KW-0223">Dioxygenase</keyword>
<organism evidence="6 7">
    <name type="scientific">Lagenidium giganteum</name>
    <dbReference type="NCBI Taxonomy" id="4803"/>
    <lineage>
        <taxon>Eukaryota</taxon>
        <taxon>Sar</taxon>
        <taxon>Stramenopiles</taxon>
        <taxon>Oomycota</taxon>
        <taxon>Peronosporomycetes</taxon>
        <taxon>Pythiales</taxon>
        <taxon>Pythiaceae</taxon>
    </lineage>
</organism>
<feature type="signal peptide" evidence="4">
    <location>
        <begin position="1"/>
        <end position="17"/>
    </location>
</feature>
<gene>
    <name evidence="6" type="ORF">N0F65_004860</name>
</gene>
<dbReference type="GO" id="GO:0016702">
    <property type="term" value="F:oxidoreductase activity, acting on single donors with incorporation of molecular oxygen, incorporation of two atoms of oxygen"/>
    <property type="evidence" value="ECO:0007669"/>
    <property type="project" value="InterPro"/>
</dbReference>
<dbReference type="EMBL" id="DAKRPA010000046">
    <property type="protein sequence ID" value="DBA01510.1"/>
    <property type="molecule type" value="Genomic_DNA"/>
</dbReference>
<evidence type="ECO:0000256" key="1">
    <source>
        <dbReference type="ARBA" id="ARBA00022723"/>
    </source>
</evidence>
<dbReference type="InterPro" id="IPR013819">
    <property type="entry name" value="LipOase_C"/>
</dbReference>
<dbReference type="InterPro" id="IPR036226">
    <property type="entry name" value="LipOase_C_sf"/>
</dbReference>
<dbReference type="PROSITE" id="PS51393">
    <property type="entry name" value="LIPOXYGENASE_3"/>
    <property type="match status" value="1"/>
</dbReference>
<dbReference type="PANTHER" id="PTHR11771">
    <property type="entry name" value="LIPOXYGENASE"/>
    <property type="match status" value="1"/>
</dbReference>
<proteinExistence type="predicted"/>
<reference evidence="6" key="1">
    <citation type="submission" date="2022-11" db="EMBL/GenBank/DDBJ databases">
        <authorList>
            <person name="Morgan W.R."/>
            <person name="Tartar A."/>
        </authorList>
    </citation>
    <scope>NUCLEOTIDE SEQUENCE</scope>
    <source>
        <strain evidence="6">ARSEF 373</strain>
    </source>
</reference>